<feature type="transmembrane region" description="Helical" evidence="11">
    <location>
        <begin position="17"/>
        <end position="38"/>
    </location>
</feature>
<evidence type="ECO:0000256" key="2">
    <source>
        <dbReference type="ARBA" id="ARBA00004162"/>
    </source>
</evidence>
<dbReference type="EMBL" id="MLFR01000004">
    <property type="protein sequence ID" value="ORM70416.1"/>
    <property type="molecule type" value="Genomic_DNA"/>
</dbReference>
<evidence type="ECO:0000256" key="11">
    <source>
        <dbReference type="RuleBase" id="RU364125"/>
    </source>
</evidence>
<evidence type="ECO:0000313" key="12">
    <source>
        <dbReference type="EMBL" id="ORM70416.1"/>
    </source>
</evidence>
<comment type="function">
    <text evidence="1 11">Controls the rotational direction of flagella during chemotaxis.</text>
</comment>
<dbReference type="PANTHER" id="PTHR35091:SF2">
    <property type="entry name" value="FLAGELLAR PROTEIN FLIL"/>
    <property type="match status" value="1"/>
</dbReference>
<comment type="similarity">
    <text evidence="3 11">Belongs to the FliL family.</text>
</comment>
<dbReference type="Proteomes" id="UP000193558">
    <property type="component" value="Unassembled WGS sequence"/>
</dbReference>
<dbReference type="GO" id="GO:0006935">
    <property type="term" value="P:chemotaxis"/>
    <property type="evidence" value="ECO:0007669"/>
    <property type="project" value="UniProtKB-KW"/>
</dbReference>
<dbReference type="GO" id="GO:0009425">
    <property type="term" value="C:bacterial-type flagellum basal body"/>
    <property type="evidence" value="ECO:0007669"/>
    <property type="project" value="InterPro"/>
</dbReference>
<evidence type="ECO:0000256" key="4">
    <source>
        <dbReference type="ARBA" id="ARBA00021812"/>
    </source>
</evidence>
<dbReference type="Pfam" id="PF03748">
    <property type="entry name" value="FliL"/>
    <property type="match status" value="1"/>
</dbReference>
<evidence type="ECO:0000256" key="1">
    <source>
        <dbReference type="ARBA" id="ARBA00002254"/>
    </source>
</evidence>
<keyword evidence="5" id="KW-1003">Cell membrane</keyword>
<dbReference type="GO" id="GO:0005886">
    <property type="term" value="C:plasma membrane"/>
    <property type="evidence" value="ECO:0007669"/>
    <property type="project" value="UniProtKB-SubCell"/>
</dbReference>
<dbReference type="InterPro" id="IPR005503">
    <property type="entry name" value="FliL"/>
</dbReference>
<reference evidence="12 13" key="1">
    <citation type="journal article" date="2017" name="Antonie Van Leeuwenhoek">
        <title>Phylogenomic resolution of the bacterial genus Pantoea and its relationship with Erwinia and Tatumella.</title>
        <authorList>
            <person name="Palmer M."/>
            <person name="Steenkamp E.T."/>
            <person name="Coetzee M.P."/>
            <person name="Chan W.Y."/>
            <person name="van Zyl E."/>
            <person name="De Maayer P."/>
            <person name="Coutinho T.A."/>
            <person name="Blom J."/>
            <person name="Smits T.H."/>
            <person name="Duffy B."/>
            <person name="Venter S.N."/>
        </authorList>
    </citation>
    <scope>NUCLEOTIDE SEQUENCE [LARGE SCALE GENOMIC DNA]</scope>
    <source>
        <strain evidence="12 13">LMG 26275</strain>
    </source>
</reference>
<dbReference type="GO" id="GO:0071978">
    <property type="term" value="P:bacterial-type flagellum-dependent swarming motility"/>
    <property type="evidence" value="ECO:0007669"/>
    <property type="project" value="TreeGrafter"/>
</dbReference>
<evidence type="ECO:0000256" key="5">
    <source>
        <dbReference type="ARBA" id="ARBA00022475"/>
    </source>
</evidence>
<name>A0A1X1D1A4_9GAMM</name>
<evidence type="ECO:0000313" key="13">
    <source>
        <dbReference type="Proteomes" id="UP000193558"/>
    </source>
</evidence>
<organism evidence="12 13">
    <name type="scientific">Pantoea rwandensis</name>
    <dbReference type="NCBI Taxonomy" id="1076550"/>
    <lineage>
        <taxon>Bacteria</taxon>
        <taxon>Pseudomonadati</taxon>
        <taxon>Pseudomonadota</taxon>
        <taxon>Gammaproteobacteria</taxon>
        <taxon>Enterobacterales</taxon>
        <taxon>Erwiniaceae</taxon>
        <taxon>Pantoea</taxon>
    </lineage>
</organism>
<evidence type="ECO:0000256" key="9">
    <source>
        <dbReference type="ARBA" id="ARBA00022989"/>
    </source>
</evidence>
<proteinExistence type="inferred from homology"/>
<comment type="caution">
    <text evidence="12">The sequence shown here is derived from an EMBL/GenBank/DDBJ whole genome shotgun (WGS) entry which is preliminary data.</text>
</comment>
<keyword evidence="10 11" id="KW-0472">Membrane</keyword>
<keyword evidence="9 11" id="KW-1133">Transmembrane helix</keyword>
<comment type="subcellular location">
    <subcellularLocation>
        <location evidence="11">Cell inner membrane</location>
    </subcellularLocation>
    <subcellularLocation>
        <location evidence="2">Cell membrane</location>
        <topology evidence="2">Single-pass membrane protein</topology>
    </subcellularLocation>
</comment>
<keyword evidence="6 11" id="KW-0145">Chemotaxis</keyword>
<evidence type="ECO:0000256" key="3">
    <source>
        <dbReference type="ARBA" id="ARBA00008281"/>
    </source>
</evidence>
<evidence type="ECO:0000256" key="8">
    <source>
        <dbReference type="ARBA" id="ARBA00022779"/>
    </source>
</evidence>
<keyword evidence="11" id="KW-0997">Cell inner membrane</keyword>
<gene>
    <name evidence="12" type="ORF">HA51_06455</name>
</gene>
<evidence type="ECO:0000256" key="10">
    <source>
        <dbReference type="ARBA" id="ARBA00023136"/>
    </source>
</evidence>
<sequence length="162" mass="18482">MDEENNHKTKRNRLRSILIILLVLAVIAGAGVAGYLFWQSKMAQPPEEGEQVVVAKVEPVYVPFNTFTVSLKPTDDEFDRVLYLGITVSFTESDSVATLTKFMPEYRSRLFMLFTQQTYEGLSTDEGKSQLISRIQHELSQPLAHQQMIMPAEVLINEFILR</sequence>
<dbReference type="RefSeq" id="WP_169718772.1">
    <property type="nucleotide sequence ID" value="NZ_MLFR01000004.1"/>
</dbReference>
<evidence type="ECO:0000256" key="6">
    <source>
        <dbReference type="ARBA" id="ARBA00022500"/>
    </source>
</evidence>
<keyword evidence="7 11" id="KW-0812">Transmembrane</keyword>
<protein>
    <recommendedName>
        <fullName evidence="4 11">Flagellar protein FliL</fullName>
    </recommendedName>
</protein>
<evidence type="ECO:0000256" key="7">
    <source>
        <dbReference type="ARBA" id="ARBA00022692"/>
    </source>
</evidence>
<keyword evidence="8 11" id="KW-0283">Flagellar rotation</keyword>
<dbReference type="PANTHER" id="PTHR35091">
    <property type="entry name" value="FLAGELLAR PROTEIN FLIL"/>
    <property type="match status" value="1"/>
</dbReference>
<dbReference type="AlphaFoldDB" id="A0A1X1D1A4"/>
<accession>A0A1X1D1A4</accession>